<comment type="subcellular location">
    <subcellularLocation>
        <location evidence="1">Membrane</location>
        <topology evidence="1">Multi-pass membrane protein</topology>
    </subcellularLocation>
</comment>
<keyword evidence="4 6" id="KW-1133">Transmembrane helix</keyword>
<feature type="transmembrane region" description="Helical" evidence="6">
    <location>
        <begin position="287"/>
        <end position="303"/>
    </location>
</feature>
<dbReference type="GO" id="GO:0055085">
    <property type="term" value="P:transmembrane transport"/>
    <property type="evidence" value="ECO:0007669"/>
    <property type="project" value="TreeGrafter"/>
</dbReference>
<keyword evidence="3 6" id="KW-0812">Transmembrane</keyword>
<dbReference type="AlphaFoldDB" id="A0A2N6SQE7"/>
<dbReference type="EMBL" id="PNHD01000024">
    <property type="protein sequence ID" value="PMC59295.1"/>
    <property type="molecule type" value="Genomic_DNA"/>
</dbReference>
<evidence type="ECO:0000256" key="1">
    <source>
        <dbReference type="ARBA" id="ARBA00004141"/>
    </source>
</evidence>
<name>A0A2N6SQE7_FINMA</name>
<keyword evidence="5 6" id="KW-0472">Membrane</keyword>
<gene>
    <name evidence="7" type="ORF">CJ208_09295</name>
</gene>
<evidence type="ECO:0000256" key="3">
    <source>
        <dbReference type="ARBA" id="ARBA00022692"/>
    </source>
</evidence>
<dbReference type="GO" id="GO:0016020">
    <property type="term" value="C:membrane"/>
    <property type="evidence" value="ECO:0007669"/>
    <property type="project" value="UniProtKB-SubCell"/>
</dbReference>
<accession>A0A2N6SQE7</accession>
<sequence>MRNKELYERIFLRTTIIILTILFLLFLAPALLNALMPIILALVIVGLLAPSIRKIDHILPIKHKAVSYLLGTILLLLLLFFLVWFVQFIVNQVSGLVGNIISNWDKIVSSVNTWINDANSQINLMPDYVSNTIRSGLKSLYEWLGSLQKNAINITFGFTQAFINTSNEIIFFVITFVVAFYIILGDMQNVYDKYHLLIPEKSKNNLSLIRAVFKNSTWNYIKSQLKLAFLCTIIMAIFLFFIGQQYFMPIALILGFVDLLPMIGPIIVLLPWSIIELLIFDNTIKSLGLLIVLTAWTGLRQVIAPKVIGSSADIHPILSVIALYAGLKLFGVMGAILLPVVFIFIVGIYRSGIIDNWIYDYKLFFKYISDTLNIGKRKLDIPDEEN</sequence>
<reference evidence="7 8" key="1">
    <citation type="submission" date="2017-09" db="EMBL/GenBank/DDBJ databases">
        <title>Bacterial strain isolated from the female urinary microbiota.</title>
        <authorList>
            <person name="Thomas-White K."/>
            <person name="Kumar N."/>
            <person name="Forster S."/>
            <person name="Putonti C."/>
            <person name="Lawley T."/>
            <person name="Wolfe A.J."/>
        </authorList>
    </citation>
    <scope>NUCLEOTIDE SEQUENCE [LARGE SCALE GENOMIC DNA]</scope>
    <source>
        <strain evidence="7 8">UMB0115</strain>
    </source>
</reference>
<feature type="transmembrane region" description="Helical" evidence="6">
    <location>
        <begin position="169"/>
        <end position="187"/>
    </location>
</feature>
<dbReference type="Proteomes" id="UP000235723">
    <property type="component" value="Unassembled WGS sequence"/>
</dbReference>
<comment type="similarity">
    <text evidence="2">Belongs to the autoinducer-2 exporter (AI-2E) (TC 2.A.86) family.</text>
</comment>
<feature type="transmembrane region" description="Helical" evidence="6">
    <location>
        <begin position="259"/>
        <end position="280"/>
    </location>
</feature>
<comment type="caution">
    <text evidence="7">The sequence shown here is derived from an EMBL/GenBank/DDBJ whole genome shotgun (WGS) entry which is preliminary data.</text>
</comment>
<evidence type="ECO:0000313" key="8">
    <source>
        <dbReference type="Proteomes" id="UP000235723"/>
    </source>
</evidence>
<feature type="transmembrane region" description="Helical" evidence="6">
    <location>
        <begin position="34"/>
        <end position="53"/>
    </location>
</feature>
<evidence type="ECO:0000256" key="4">
    <source>
        <dbReference type="ARBA" id="ARBA00022989"/>
    </source>
</evidence>
<feature type="transmembrane region" description="Helical" evidence="6">
    <location>
        <begin position="65"/>
        <end position="86"/>
    </location>
</feature>
<dbReference type="RefSeq" id="WP_004815883.1">
    <property type="nucleotide sequence ID" value="NZ_PNHD01000024.1"/>
</dbReference>
<organism evidence="7 8">
    <name type="scientific">Finegoldia magna</name>
    <name type="common">Peptostreptococcus magnus</name>
    <dbReference type="NCBI Taxonomy" id="1260"/>
    <lineage>
        <taxon>Bacteria</taxon>
        <taxon>Bacillati</taxon>
        <taxon>Bacillota</taxon>
        <taxon>Tissierellia</taxon>
        <taxon>Tissierellales</taxon>
        <taxon>Peptoniphilaceae</taxon>
        <taxon>Finegoldia</taxon>
    </lineage>
</organism>
<evidence type="ECO:0000256" key="2">
    <source>
        <dbReference type="ARBA" id="ARBA00009773"/>
    </source>
</evidence>
<protein>
    <submittedName>
        <fullName evidence="7">AI-2E family transporter</fullName>
    </submittedName>
</protein>
<feature type="transmembrane region" description="Helical" evidence="6">
    <location>
        <begin position="323"/>
        <end position="349"/>
    </location>
</feature>
<dbReference type="InterPro" id="IPR002549">
    <property type="entry name" value="AI-2E-like"/>
</dbReference>
<evidence type="ECO:0000313" key="7">
    <source>
        <dbReference type="EMBL" id="PMC59295.1"/>
    </source>
</evidence>
<dbReference type="PANTHER" id="PTHR21716:SF68">
    <property type="entry name" value="TRANSPORT PROTEIN YTVI-RELATED"/>
    <property type="match status" value="1"/>
</dbReference>
<evidence type="ECO:0000256" key="6">
    <source>
        <dbReference type="SAM" id="Phobius"/>
    </source>
</evidence>
<dbReference type="Pfam" id="PF01594">
    <property type="entry name" value="AI-2E_transport"/>
    <property type="match status" value="1"/>
</dbReference>
<proteinExistence type="inferred from homology"/>
<feature type="transmembrane region" description="Helical" evidence="6">
    <location>
        <begin position="10"/>
        <end position="28"/>
    </location>
</feature>
<dbReference type="PANTHER" id="PTHR21716">
    <property type="entry name" value="TRANSMEMBRANE PROTEIN"/>
    <property type="match status" value="1"/>
</dbReference>
<feature type="transmembrane region" description="Helical" evidence="6">
    <location>
        <begin position="227"/>
        <end position="247"/>
    </location>
</feature>
<evidence type="ECO:0000256" key="5">
    <source>
        <dbReference type="ARBA" id="ARBA00023136"/>
    </source>
</evidence>